<organism evidence="20 21">
    <name type="scientific">Schistosoma japonicum</name>
    <name type="common">Blood fluke</name>
    <dbReference type="NCBI Taxonomy" id="6182"/>
    <lineage>
        <taxon>Eukaryota</taxon>
        <taxon>Metazoa</taxon>
        <taxon>Spiralia</taxon>
        <taxon>Lophotrochozoa</taxon>
        <taxon>Platyhelminthes</taxon>
        <taxon>Trematoda</taxon>
        <taxon>Digenea</taxon>
        <taxon>Strigeidida</taxon>
        <taxon>Schistosomatoidea</taxon>
        <taxon>Schistosomatidae</taxon>
        <taxon>Schistosoma</taxon>
    </lineage>
</organism>
<dbReference type="Gene3D" id="4.10.970.10">
    <property type="entry name" value="Ku70, bridge and pillars"/>
    <property type="match status" value="1"/>
</dbReference>
<dbReference type="Pfam" id="PF19283">
    <property type="entry name" value="APEH_N"/>
    <property type="match status" value="1"/>
</dbReference>
<dbReference type="InterPro" id="IPR047087">
    <property type="entry name" value="KU70_core_dom"/>
</dbReference>
<dbReference type="SUPFAM" id="SSF53300">
    <property type="entry name" value="vWA-like"/>
    <property type="match status" value="1"/>
</dbReference>
<dbReference type="FunFam" id="2.40.290.10:FF:000001">
    <property type="entry name" value="X-ray repair cross complementing 6"/>
    <property type="match status" value="1"/>
</dbReference>
<dbReference type="Gene3D" id="2.120.10.30">
    <property type="entry name" value="TolB, C-terminal domain"/>
    <property type="match status" value="1"/>
</dbReference>
<dbReference type="GO" id="GO:0042162">
    <property type="term" value="F:telomeric DNA binding"/>
    <property type="evidence" value="ECO:0007669"/>
    <property type="project" value="InterPro"/>
</dbReference>
<keyword evidence="13" id="KW-0347">Helicase</keyword>
<dbReference type="EMBL" id="SKCS01000462">
    <property type="protein sequence ID" value="TNN06504.1"/>
    <property type="molecule type" value="Genomic_DNA"/>
</dbReference>
<evidence type="ECO:0000256" key="14">
    <source>
        <dbReference type="ARBA" id="ARBA00022840"/>
    </source>
</evidence>
<evidence type="ECO:0000256" key="9">
    <source>
        <dbReference type="ARBA" id="ARBA00022490"/>
    </source>
</evidence>
<dbReference type="InterPro" id="IPR036361">
    <property type="entry name" value="SAP_dom_sf"/>
</dbReference>
<dbReference type="Pfam" id="PF00326">
    <property type="entry name" value="Peptidase_S9"/>
    <property type="match status" value="1"/>
</dbReference>
<dbReference type="GO" id="GO:0006310">
    <property type="term" value="P:DNA recombination"/>
    <property type="evidence" value="ECO:0007669"/>
    <property type="project" value="UniProtKB-KW"/>
</dbReference>
<evidence type="ECO:0000256" key="5">
    <source>
        <dbReference type="ARBA" id="ARBA00010040"/>
    </source>
</evidence>
<dbReference type="GO" id="GO:0043564">
    <property type="term" value="C:Ku70:Ku80 complex"/>
    <property type="evidence" value="ECO:0007669"/>
    <property type="project" value="InterPro"/>
</dbReference>
<keyword evidence="14" id="KW-0067">ATP-binding</keyword>
<dbReference type="NCBIfam" id="TIGR00578">
    <property type="entry name" value="ku70"/>
    <property type="match status" value="1"/>
</dbReference>
<dbReference type="InterPro" id="IPR029058">
    <property type="entry name" value="AB_hydrolase_fold"/>
</dbReference>
<comment type="subunit">
    <text evidence="6">Homotetramer.</text>
</comment>
<evidence type="ECO:0000256" key="10">
    <source>
        <dbReference type="ARBA" id="ARBA00022741"/>
    </source>
</evidence>
<dbReference type="GO" id="GO:0006508">
    <property type="term" value="P:proteolysis"/>
    <property type="evidence" value="ECO:0007669"/>
    <property type="project" value="InterPro"/>
</dbReference>
<dbReference type="GO" id="GO:0008242">
    <property type="term" value="F:omega peptidase activity"/>
    <property type="evidence" value="ECO:0007669"/>
    <property type="project" value="UniProtKB-EC"/>
</dbReference>
<keyword evidence="21" id="KW-1185">Reference proteome</keyword>
<dbReference type="GO" id="GO:0005737">
    <property type="term" value="C:cytoplasm"/>
    <property type="evidence" value="ECO:0007669"/>
    <property type="project" value="UniProtKB-SubCell"/>
</dbReference>
<evidence type="ECO:0000256" key="7">
    <source>
        <dbReference type="ARBA" id="ARBA00012917"/>
    </source>
</evidence>
<comment type="caution">
    <text evidence="20">The sequence shown here is derived from an EMBL/GenBank/DDBJ whole genome shotgun (WGS) entry which is preliminary data.</text>
</comment>
<comment type="catalytic activity">
    <reaction evidence="1">
        <text>Cleavage of an N-acetyl or N-formyl amino acid from the N-terminus of a polypeptide.</text>
        <dbReference type="EC" id="3.4.19.1"/>
    </reaction>
</comment>
<dbReference type="SUPFAM" id="SSF53474">
    <property type="entry name" value="alpha/beta-Hydrolases"/>
    <property type="match status" value="1"/>
</dbReference>
<keyword evidence="18" id="KW-0539">Nucleus</keyword>
<dbReference type="GO" id="GO:0005524">
    <property type="term" value="F:ATP binding"/>
    <property type="evidence" value="ECO:0007669"/>
    <property type="project" value="UniProtKB-KW"/>
</dbReference>
<evidence type="ECO:0000259" key="19">
    <source>
        <dbReference type="SMART" id="SM00559"/>
    </source>
</evidence>
<evidence type="ECO:0000256" key="13">
    <source>
        <dbReference type="ARBA" id="ARBA00022806"/>
    </source>
</evidence>
<dbReference type="Pfam" id="PF03730">
    <property type="entry name" value="Ku_C"/>
    <property type="match status" value="1"/>
</dbReference>
<dbReference type="InterPro" id="IPR001375">
    <property type="entry name" value="Peptidase_S9_cat"/>
</dbReference>
<dbReference type="Gene3D" id="2.40.290.10">
    <property type="match status" value="1"/>
</dbReference>
<proteinExistence type="inferred from homology"/>
<evidence type="ECO:0000256" key="2">
    <source>
        <dbReference type="ARBA" id="ARBA00004123"/>
    </source>
</evidence>
<dbReference type="SMART" id="SM00559">
    <property type="entry name" value="Ku78"/>
    <property type="match status" value="1"/>
</dbReference>
<dbReference type="Pfam" id="PF03731">
    <property type="entry name" value="Ku_N"/>
    <property type="match status" value="1"/>
</dbReference>
<protein>
    <recommendedName>
        <fullName evidence="8">Acylamino-acid-releasing enzyme</fullName>
        <ecNumber evidence="7">3.4.19.1</ecNumber>
    </recommendedName>
</protein>
<name>A0A4Z2CR22_SCHJA</name>
<dbReference type="GO" id="GO:0003678">
    <property type="term" value="F:DNA helicase activity"/>
    <property type="evidence" value="ECO:0007669"/>
    <property type="project" value="InterPro"/>
</dbReference>
<dbReference type="GO" id="GO:0000723">
    <property type="term" value="P:telomere maintenance"/>
    <property type="evidence" value="ECO:0007669"/>
    <property type="project" value="InterPro"/>
</dbReference>
<dbReference type="SUPFAM" id="SSF68906">
    <property type="entry name" value="SAP domain"/>
    <property type="match status" value="1"/>
</dbReference>
<dbReference type="Gene3D" id="1.10.720.30">
    <property type="entry name" value="SAP domain"/>
    <property type="match status" value="1"/>
</dbReference>
<evidence type="ECO:0000256" key="15">
    <source>
        <dbReference type="ARBA" id="ARBA00023125"/>
    </source>
</evidence>
<reference evidence="20 21" key="1">
    <citation type="submission" date="2019-03" db="EMBL/GenBank/DDBJ databases">
        <title>An improved genome assembly of the fluke Schistosoma japonicum.</title>
        <authorList>
            <person name="Hu W."/>
            <person name="Luo F."/>
            <person name="Yin M."/>
            <person name="Mo X."/>
            <person name="Sun C."/>
            <person name="Wu Q."/>
            <person name="Zhu B."/>
            <person name="Xiang M."/>
            <person name="Wang J."/>
            <person name="Wang Y."/>
            <person name="Zhang T."/>
            <person name="Xu B."/>
            <person name="Zheng H."/>
            <person name="Feng Z."/>
        </authorList>
    </citation>
    <scope>NUCLEOTIDE SEQUENCE [LARGE SCALE GENOMIC DNA]</scope>
    <source>
        <strain evidence="20">HuSjv2</strain>
        <tissue evidence="20">Worms</tissue>
    </source>
</reference>
<accession>A0A4Z2CR22</accession>
<keyword evidence="16" id="KW-0233">DNA recombination</keyword>
<dbReference type="InterPro" id="IPR006164">
    <property type="entry name" value="DNA_bd_Ku70/Ku80"/>
</dbReference>
<dbReference type="InterPro" id="IPR006165">
    <property type="entry name" value="Ku70"/>
</dbReference>
<dbReference type="CDD" id="cd00788">
    <property type="entry name" value="KU70"/>
    <property type="match status" value="1"/>
</dbReference>
<evidence type="ECO:0000313" key="21">
    <source>
        <dbReference type="Proteomes" id="UP000311919"/>
    </source>
</evidence>
<keyword evidence="11" id="KW-0227">DNA damage</keyword>
<gene>
    <name evidence="20" type="ORF">EWB00_008340</name>
</gene>
<evidence type="ECO:0000256" key="12">
    <source>
        <dbReference type="ARBA" id="ARBA00022801"/>
    </source>
</evidence>
<evidence type="ECO:0000256" key="1">
    <source>
        <dbReference type="ARBA" id="ARBA00000721"/>
    </source>
</evidence>
<dbReference type="Gene3D" id="1.10.1600.10">
    <property type="match status" value="1"/>
</dbReference>
<keyword evidence="17" id="KW-0234">DNA repair</keyword>
<sequence length="1430" mass="161576">MLPKKTLSALFGFLNTPMLSESKVFKCPDHVKQNEYCIISKWIQIDTFRKDNVTYSRTHLVTLPQHNMHEGINMNYVSQLQFHSFGQSFPFTSQNHVRTIWDIQSPEGSHRAICIECNPPLASNTPKSTTASSSESGTFVQVWINGHLTNSIKLPTASPNARHGRVYPSDGIPFHGAAWSNARDKIVYLAEEIYSDSSEDTAHCMPFKGNDSSFMFREDWGEGNDGSRKPIVCILDLNTEAVVFAPIEDEYNLASNEPLWSPDDRGIVFVGYHLQSYNLGLVYCVQRSSQLYFWDITKGRVEPISVPGQSVQCPRFSPDGAYLIWLQNPVGGPHGQCVSLVGIHWPIDCLKPDVIIPIVDNPCSTDEFPGLYCKLTNRCWSADSQCILVSSSWGFEVVGLVISITESIAQSRPVIYKLPKVNLTLDMITSPSSLSILDFHDDILVASVSTPIHPHHMVMLNLKNLDYTNLSHDLSKRPWLILSDGMDSVQNSLRSLKGIDWSIHQIELEKQSDQQKINSFEYLLIHPKLKNDGSIEQIDTSDITFGKDLREISSNKLRGLIVMPHGGPHSQSSTSWSSMVAGFCISGFACLLINYRGSLGYGNAFIQDLIGYIGEKDVSDCVQATECALNYLQKYESNLKAVLFGGSHGGFLTLHLAARYNNLYHVAAARNPVTHLVSLIDTSDIPDWCYTESGLTDWCEWPLGHLPSSDELIRLSTQSPLTYLNKTWSVPLLMLLGGKDRRVPNSQGITFCRKLKAICPTVPCETLLYPHDSHPLESPACSLDVFVNCLNCLIMTNIDSYFEEFLDNEDDDQERANKSLQDMRSGVIFLVDCTPTMLGLHGTFNDTISNNNSVDTSSVKTGFDLSLLCCQTYQQNKALHSPFDMIGLILMRTNESSGDMKNIVVLQPLGLADSTRILEIEKLRQLKPSELEKRFGTIVNQPNIAFPLHEVLWTCQNLFITCSKTFGIKHIFLLTDDPDPVNQNAYLKRRAITKMADMKQYGIELEVIPIKQQSTQFNYALFYDELLEDELKYPDIDRPSYHPDPTERLDELLTRVNSHELRRSRLARIPFHLGPSKNLTLGISVYCLIRPTRIPSPMWLSSSDNKPVTVQRNYYKIIDSYGSFDPVKDLLPSHDLVRGMKLDGRYICFDKDELNEAMRNITPVGLHLLGFISQKFLKRSYYIRPAHFIYPDEMSIHGSCLWFTALLNRCLHRKLLAICIYVQRKGQFPRLVALLPQAEQTDDTDKTQTTPPGFHVIFLPYADDFRDIDIPTNEIANESQVDIAKAMIRKLMVPFTPGQIENPTLQRFYALLEGLALNRETQLDVVDHTLPKLSAIKRRASDEIEAFRKYFNLDTVNLPNKPRSTQSTSSQDVKCSLSETECKEAVQSGNLHKYTVPVLRETIKSLGLKISTNKKSDIIEKIMNYFNENN</sequence>
<keyword evidence="12" id="KW-0378">Hydrolase</keyword>
<dbReference type="STRING" id="6182.A0A4Z2CR22"/>
<comment type="subcellular location">
    <subcellularLocation>
        <location evidence="3">Cytoplasm</location>
    </subcellularLocation>
    <subcellularLocation>
        <location evidence="2">Nucleus</location>
    </subcellularLocation>
</comment>
<dbReference type="InterPro" id="IPR005160">
    <property type="entry name" value="Ku_C"/>
</dbReference>
<comment type="similarity">
    <text evidence="5">Belongs to the peptidase S9C family.</text>
</comment>
<dbReference type="PANTHER" id="PTHR42776:SF4">
    <property type="entry name" value="ACYLAMINO-ACID-RELEASING ENZYME"/>
    <property type="match status" value="1"/>
</dbReference>
<dbReference type="InterPro" id="IPR027388">
    <property type="entry name" value="Ku70_bridge/pillars_dom_sf"/>
</dbReference>
<evidence type="ECO:0000256" key="16">
    <source>
        <dbReference type="ARBA" id="ARBA00023172"/>
    </source>
</evidence>
<dbReference type="SUPFAM" id="SSF100939">
    <property type="entry name" value="SPOC domain-like"/>
    <property type="match status" value="1"/>
</dbReference>
<evidence type="ECO:0000256" key="17">
    <source>
        <dbReference type="ARBA" id="ARBA00023204"/>
    </source>
</evidence>
<dbReference type="Gene3D" id="3.40.50.1820">
    <property type="entry name" value="alpha/beta hydrolase"/>
    <property type="match status" value="1"/>
</dbReference>
<dbReference type="InterPro" id="IPR005161">
    <property type="entry name" value="Ku_N"/>
</dbReference>
<dbReference type="EC" id="3.4.19.1" evidence="7"/>
<dbReference type="GO" id="GO:0003684">
    <property type="term" value="F:damaged DNA binding"/>
    <property type="evidence" value="ECO:0007669"/>
    <property type="project" value="InterPro"/>
</dbReference>
<dbReference type="Proteomes" id="UP000311919">
    <property type="component" value="Unassembled WGS sequence"/>
</dbReference>
<dbReference type="SUPFAM" id="SSF82171">
    <property type="entry name" value="DPP6 N-terminal domain-like"/>
    <property type="match status" value="1"/>
</dbReference>
<dbReference type="InterPro" id="IPR045550">
    <property type="entry name" value="AARE_N"/>
</dbReference>
<dbReference type="InterPro" id="IPR016194">
    <property type="entry name" value="SPOC-like_C_dom_sf"/>
</dbReference>
<dbReference type="InterPro" id="IPR036465">
    <property type="entry name" value="vWFA_dom_sf"/>
</dbReference>
<keyword evidence="9" id="KW-0963">Cytoplasm</keyword>
<keyword evidence="10" id="KW-0547">Nucleotide-binding</keyword>
<evidence type="ECO:0000256" key="8">
    <source>
        <dbReference type="ARBA" id="ARBA00018421"/>
    </source>
</evidence>
<comment type="similarity">
    <text evidence="4">Belongs to the ku70 family.</text>
</comment>
<evidence type="ECO:0000256" key="18">
    <source>
        <dbReference type="ARBA" id="ARBA00023242"/>
    </source>
</evidence>
<evidence type="ECO:0000313" key="20">
    <source>
        <dbReference type="EMBL" id="TNN06504.1"/>
    </source>
</evidence>
<dbReference type="OrthoDB" id="416344at2759"/>
<dbReference type="Gene3D" id="3.40.50.410">
    <property type="entry name" value="von Willebrand factor, type A domain"/>
    <property type="match status" value="1"/>
</dbReference>
<dbReference type="GO" id="GO:0004252">
    <property type="term" value="F:serine-type endopeptidase activity"/>
    <property type="evidence" value="ECO:0007669"/>
    <property type="project" value="TreeGrafter"/>
</dbReference>
<evidence type="ECO:0000256" key="11">
    <source>
        <dbReference type="ARBA" id="ARBA00022763"/>
    </source>
</evidence>
<feature type="domain" description="Ku" evidence="19">
    <location>
        <begin position="1128"/>
        <end position="1276"/>
    </location>
</feature>
<evidence type="ECO:0000256" key="6">
    <source>
        <dbReference type="ARBA" id="ARBA00011881"/>
    </source>
</evidence>
<dbReference type="Pfam" id="PF02735">
    <property type="entry name" value="Ku"/>
    <property type="match status" value="1"/>
</dbReference>
<evidence type="ECO:0000256" key="3">
    <source>
        <dbReference type="ARBA" id="ARBA00004496"/>
    </source>
</evidence>
<keyword evidence="15" id="KW-0238">DNA-binding</keyword>
<dbReference type="InterPro" id="IPR011042">
    <property type="entry name" value="6-blade_b-propeller_TolB-like"/>
</dbReference>
<dbReference type="PANTHER" id="PTHR42776">
    <property type="entry name" value="SERINE PEPTIDASE S9 FAMILY MEMBER"/>
    <property type="match status" value="1"/>
</dbReference>
<evidence type="ECO:0000256" key="4">
    <source>
        <dbReference type="ARBA" id="ARBA00005240"/>
    </source>
</evidence>
<dbReference type="GO" id="GO:0006303">
    <property type="term" value="P:double-strand break repair via nonhomologous end joining"/>
    <property type="evidence" value="ECO:0007669"/>
    <property type="project" value="InterPro"/>
</dbReference>